<evidence type="ECO:0000313" key="13">
    <source>
        <dbReference type="Proteomes" id="UP001516400"/>
    </source>
</evidence>
<gene>
    <name evidence="12" type="ORF">HHI36_019873</name>
</gene>
<feature type="signal peptide" evidence="9">
    <location>
        <begin position="1"/>
        <end position="18"/>
    </location>
</feature>
<dbReference type="Proteomes" id="UP001516400">
    <property type="component" value="Unassembled WGS sequence"/>
</dbReference>
<keyword evidence="5" id="KW-0325">Glycoprotein</keyword>
<dbReference type="InterPro" id="IPR025705">
    <property type="entry name" value="Beta_hexosaminidase_sua/sub"/>
</dbReference>
<dbReference type="InterPro" id="IPR029019">
    <property type="entry name" value="HEX_eukaryotic_N"/>
</dbReference>
<evidence type="ECO:0000256" key="4">
    <source>
        <dbReference type="ARBA" id="ARBA00022801"/>
    </source>
</evidence>
<organism evidence="12 13">
    <name type="scientific">Cryptolaemus montrouzieri</name>
    <dbReference type="NCBI Taxonomy" id="559131"/>
    <lineage>
        <taxon>Eukaryota</taxon>
        <taxon>Metazoa</taxon>
        <taxon>Ecdysozoa</taxon>
        <taxon>Arthropoda</taxon>
        <taxon>Hexapoda</taxon>
        <taxon>Insecta</taxon>
        <taxon>Pterygota</taxon>
        <taxon>Neoptera</taxon>
        <taxon>Endopterygota</taxon>
        <taxon>Coleoptera</taxon>
        <taxon>Polyphaga</taxon>
        <taxon>Cucujiformia</taxon>
        <taxon>Coccinelloidea</taxon>
        <taxon>Coccinellidae</taxon>
        <taxon>Scymninae</taxon>
        <taxon>Scymnini</taxon>
        <taxon>Cryptolaemus</taxon>
    </lineage>
</organism>
<dbReference type="SUPFAM" id="SSF55545">
    <property type="entry name" value="beta-N-acetylhexosaminidase-like domain"/>
    <property type="match status" value="1"/>
</dbReference>
<dbReference type="SUPFAM" id="SSF51445">
    <property type="entry name" value="(Trans)glycosidases"/>
    <property type="match status" value="1"/>
</dbReference>
<dbReference type="GO" id="GO:0004563">
    <property type="term" value="F:beta-N-acetylhexosaminidase activity"/>
    <property type="evidence" value="ECO:0007669"/>
    <property type="project" value="UniProtKB-EC"/>
</dbReference>
<reference evidence="12 13" key="1">
    <citation type="journal article" date="2021" name="BMC Biol.">
        <title>Horizontally acquired antibacterial genes associated with adaptive radiation of ladybird beetles.</title>
        <authorList>
            <person name="Li H.S."/>
            <person name="Tang X.F."/>
            <person name="Huang Y.H."/>
            <person name="Xu Z.Y."/>
            <person name="Chen M.L."/>
            <person name="Du X.Y."/>
            <person name="Qiu B.Y."/>
            <person name="Chen P.T."/>
            <person name="Zhang W."/>
            <person name="Slipinski A."/>
            <person name="Escalona H.E."/>
            <person name="Waterhouse R.M."/>
            <person name="Zwick A."/>
            <person name="Pang H."/>
        </authorList>
    </citation>
    <scope>NUCLEOTIDE SEQUENCE [LARGE SCALE GENOMIC DNA]</scope>
    <source>
        <strain evidence="12">SYSU2018</strain>
    </source>
</reference>
<dbReference type="Pfam" id="PF00728">
    <property type="entry name" value="Glyco_hydro_20"/>
    <property type="match status" value="1"/>
</dbReference>
<comment type="catalytic activity">
    <reaction evidence="1 7">
        <text>Hydrolysis of terminal non-reducing N-acetyl-D-hexosamine residues in N-acetyl-beta-D-hexosaminides.</text>
        <dbReference type="EC" id="3.2.1.52"/>
    </reaction>
</comment>
<feature type="domain" description="Glycoside hydrolase family 20 catalytic" evidence="10">
    <location>
        <begin position="208"/>
        <end position="542"/>
    </location>
</feature>
<keyword evidence="4 7" id="KW-0378">Hydrolase</keyword>
<proteinExistence type="inferred from homology"/>
<dbReference type="InterPro" id="IPR017853">
    <property type="entry name" value="GH"/>
</dbReference>
<dbReference type="EMBL" id="JABFTP020000083">
    <property type="protein sequence ID" value="KAL3275102.1"/>
    <property type="molecule type" value="Genomic_DNA"/>
</dbReference>
<dbReference type="FunFam" id="3.20.20.80:FF:000063">
    <property type="entry name" value="Beta-hexosaminidase"/>
    <property type="match status" value="1"/>
</dbReference>
<evidence type="ECO:0000256" key="5">
    <source>
        <dbReference type="ARBA" id="ARBA00023180"/>
    </source>
</evidence>
<dbReference type="Pfam" id="PF14845">
    <property type="entry name" value="Glycohydro_20b2"/>
    <property type="match status" value="1"/>
</dbReference>
<feature type="domain" description="Beta-hexosaminidase eukaryotic type N-terminal" evidence="11">
    <location>
        <begin position="65"/>
        <end position="181"/>
    </location>
</feature>
<keyword evidence="6 7" id="KW-0326">Glycosidase</keyword>
<evidence type="ECO:0000256" key="8">
    <source>
        <dbReference type="PIRSR" id="PIRSR001093-1"/>
    </source>
</evidence>
<keyword evidence="3 9" id="KW-0732">Signal</keyword>
<evidence type="ECO:0000259" key="11">
    <source>
        <dbReference type="Pfam" id="PF14845"/>
    </source>
</evidence>
<dbReference type="CDD" id="cd06562">
    <property type="entry name" value="GH20_HexA_HexB-like"/>
    <property type="match status" value="1"/>
</dbReference>
<dbReference type="PIRSF" id="PIRSF001093">
    <property type="entry name" value="B-hxosamndse_ab_euk"/>
    <property type="match status" value="1"/>
</dbReference>
<keyword evidence="13" id="KW-1185">Reference proteome</keyword>
<feature type="chain" id="PRO_5044748542" description="Beta-hexosaminidase" evidence="9">
    <location>
        <begin position="19"/>
        <end position="583"/>
    </location>
</feature>
<evidence type="ECO:0000256" key="7">
    <source>
        <dbReference type="PIRNR" id="PIRNR001093"/>
    </source>
</evidence>
<dbReference type="EC" id="3.2.1.52" evidence="7"/>
<evidence type="ECO:0000256" key="9">
    <source>
        <dbReference type="SAM" id="SignalP"/>
    </source>
</evidence>
<comment type="caution">
    <text evidence="12">The sequence shown here is derived from an EMBL/GenBank/DDBJ whole genome shotgun (WGS) entry which is preliminary data.</text>
</comment>
<dbReference type="PANTHER" id="PTHR22600:SF42">
    <property type="entry name" value="BETA-N-ACETYLHEXOSAMINIDASE"/>
    <property type="match status" value="1"/>
</dbReference>
<dbReference type="Gene3D" id="3.20.20.80">
    <property type="entry name" value="Glycosidases"/>
    <property type="match status" value="1"/>
</dbReference>
<comment type="similarity">
    <text evidence="2 7">Belongs to the glycosyl hydrolase 20 family.</text>
</comment>
<dbReference type="PANTHER" id="PTHR22600">
    <property type="entry name" value="BETA-HEXOSAMINIDASE"/>
    <property type="match status" value="1"/>
</dbReference>
<dbReference type="InterPro" id="IPR015883">
    <property type="entry name" value="Glyco_hydro_20_cat"/>
</dbReference>
<sequence length="583" mass="67474">MLLTVLVTAIYTISNVDGSNFNNRFIWTCNENSMCQRNEVGEETESQVFPTVELCRLVCGDYGPLWPKPSQVKFTNRNLILINPLQISVHMKPRNDNELSKNIILIFKQNLLKEYENCENHKETKVMLRIDLLTNEKQLDWDTDESYFLKIKAFSDTNVDVNITAPNIFGARHALESFSQLMTPYPESDKASCLALVKGIEIIDKPVYSHRGLLLDTSRNFLSIDTIKHHINAMSASKMNFLHWHITDSHSFPMESPRVPNMTIFGAYTRSNIYKYEDIQALIQYAYYRGVRVVLELDAPSHAGYGWQWGPAAGMGNLTVCLNYQPWRKSCIQPPCGQLNPSNPKVFDVLKKIYQDMIELLPWSQIFHMGGDEVFIPCWNSTEEILKYIGNKPRSTKTFLDLWSEFQTKALSTYDNAAGHSTSKIILWTSDLTNPEYIEQYLNKSRYVIQTWVPNTDDLPKQLLQMGYKLIISTKNAWYLDHGFWGTTQYYDWKTVYDNKILLNPNVLGGEVCMWGEYVDDNAVISRTWPRAAAAAERLWSNSQLRSHQVQARFYRHRERLVTRGIFADAVIPKWCYYNEGQC</sequence>
<dbReference type="PRINTS" id="PR00738">
    <property type="entry name" value="GLHYDRLASE20"/>
</dbReference>
<dbReference type="Gene3D" id="3.30.379.10">
    <property type="entry name" value="Chitobiase/beta-hexosaminidase domain 2-like"/>
    <property type="match status" value="1"/>
</dbReference>
<evidence type="ECO:0000313" key="12">
    <source>
        <dbReference type="EMBL" id="KAL3275102.1"/>
    </source>
</evidence>
<evidence type="ECO:0000259" key="10">
    <source>
        <dbReference type="Pfam" id="PF00728"/>
    </source>
</evidence>
<feature type="active site" description="Proton donor" evidence="8">
    <location>
        <position position="373"/>
    </location>
</feature>
<evidence type="ECO:0000256" key="3">
    <source>
        <dbReference type="ARBA" id="ARBA00022729"/>
    </source>
</evidence>
<protein>
    <recommendedName>
        <fullName evidence="7">Beta-hexosaminidase</fullName>
        <ecNumber evidence="7">3.2.1.52</ecNumber>
    </recommendedName>
</protein>
<dbReference type="GO" id="GO:1901135">
    <property type="term" value="P:carbohydrate derivative metabolic process"/>
    <property type="evidence" value="ECO:0007669"/>
    <property type="project" value="UniProtKB-ARBA"/>
</dbReference>
<evidence type="ECO:0000256" key="1">
    <source>
        <dbReference type="ARBA" id="ARBA00001231"/>
    </source>
</evidence>
<evidence type="ECO:0000256" key="6">
    <source>
        <dbReference type="ARBA" id="ARBA00023295"/>
    </source>
</evidence>
<dbReference type="AlphaFoldDB" id="A0ABD2N8X6"/>
<evidence type="ECO:0000256" key="2">
    <source>
        <dbReference type="ARBA" id="ARBA00006285"/>
    </source>
</evidence>
<name>A0ABD2N8X6_9CUCU</name>
<accession>A0ABD2N8X6</accession>
<dbReference type="InterPro" id="IPR029018">
    <property type="entry name" value="Hex-like_dom2"/>
</dbReference>